<name>A0A9P1D1H1_9DINO</name>
<feature type="region of interest" description="Disordered" evidence="5">
    <location>
        <begin position="160"/>
        <end position="195"/>
    </location>
</feature>
<evidence type="ECO:0000313" key="7">
    <source>
        <dbReference type="EMBL" id="CAI4001649.1"/>
    </source>
</evidence>
<dbReference type="PROSITE" id="PS50103">
    <property type="entry name" value="ZF_C3H1"/>
    <property type="match status" value="1"/>
</dbReference>
<dbReference type="OrthoDB" id="448364at2759"/>
<evidence type="ECO:0000256" key="1">
    <source>
        <dbReference type="ARBA" id="ARBA00022723"/>
    </source>
</evidence>
<dbReference type="AlphaFoldDB" id="A0A9P1D1H1"/>
<evidence type="ECO:0000256" key="4">
    <source>
        <dbReference type="PROSITE-ProRule" id="PRU00723"/>
    </source>
</evidence>
<dbReference type="EMBL" id="CAMXCT020002975">
    <property type="protein sequence ID" value="CAL1155024.1"/>
    <property type="molecule type" value="Genomic_DNA"/>
</dbReference>
<feature type="compositionally biased region" description="Low complexity" evidence="5">
    <location>
        <begin position="163"/>
        <end position="190"/>
    </location>
</feature>
<feature type="zinc finger region" description="C3H1-type" evidence="4">
    <location>
        <begin position="659"/>
        <end position="687"/>
    </location>
</feature>
<organism evidence="7">
    <name type="scientific">Cladocopium goreaui</name>
    <dbReference type="NCBI Taxonomy" id="2562237"/>
    <lineage>
        <taxon>Eukaryota</taxon>
        <taxon>Sar</taxon>
        <taxon>Alveolata</taxon>
        <taxon>Dinophyceae</taxon>
        <taxon>Suessiales</taxon>
        <taxon>Symbiodiniaceae</taxon>
        <taxon>Cladocopium</taxon>
    </lineage>
</organism>
<evidence type="ECO:0000256" key="5">
    <source>
        <dbReference type="SAM" id="MobiDB-lite"/>
    </source>
</evidence>
<dbReference type="InterPro" id="IPR036855">
    <property type="entry name" value="Znf_CCCH_sf"/>
</dbReference>
<reference evidence="8" key="2">
    <citation type="submission" date="2024-04" db="EMBL/GenBank/DDBJ databases">
        <authorList>
            <person name="Chen Y."/>
            <person name="Shah S."/>
            <person name="Dougan E. K."/>
            <person name="Thang M."/>
            <person name="Chan C."/>
        </authorList>
    </citation>
    <scope>NUCLEOTIDE SEQUENCE [LARGE SCALE GENOMIC DNA]</scope>
</reference>
<evidence type="ECO:0000313" key="8">
    <source>
        <dbReference type="EMBL" id="CAL1155024.1"/>
    </source>
</evidence>
<dbReference type="Proteomes" id="UP001152797">
    <property type="component" value="Unassembled WGS sequence"/>
</dbReference>
<accession>A0A9P1D1H1</accession>
<feature type="region of interest" description="Disordered" evidence="5">
    <location>
        <begin position="310"/>
        <end position="353"/>
    </location>
</feature>
<proteinExistence type="predicted"/>
<comment type="caution">
    <text evidence="7">The sequence shown here is derived from an EMBL/GenBank/DDBJ whole genome shotgun (WGS) entry which is preliminary data.</text>
</comment>
<dbReference type="EMBL" id="CAMXCT010002975">
    <property type="protein sequence ID" value="CAI4001649.1"/>
    <property type="molecule type" value="Genomic_DNA"/>
</dbReference>
<feature type="region of interest" description="Disordered" evidence="5">
    <location>
        <begin position="618"/>
        <end position="656"/>
    </location>
</feature>
<keyword evidence="1 4" id="KW-0479">Metal-binding</keyword>
<evidence type="ECO:0000256" key="3">
    <source>
        <dbReference type="ARBA" id="ARBA00022833"/>
    </source>
</evidence>
<keyword evidence="10" id="KW-1185">Reference proteome</keyword>
<evidence type="ECO:0000256" key="2">
    <source>
        <dbReference type="ARBA" id="ARBA00022771"/>
    </source>
</evidence>
<evidence type="ECO:0000259" key="6">
    <source>
        <dbReference type="PROSITE" id="PS50103"/>
    </source>
</evidence>
<feature type="compositionally biased region" description="Low complexity" evidence="5">
    <location>
        <begin position="618"/>
        <end position="637"/>
    </location>
</feature>
<evidence type="ECO:0000313" key="9">
    <source>
        <dbReference type="EMBL" id="CAL4788961.1"/>
    </source>
</evidence>
<dbReference type="Gene3D" id="4.10.1000.10">
    <property type="entry name" value="Zinc finger, CCCH-type"/>
    <property type="match status" value="1"/>
</dbReference>
<reference evidence="7" key="1">
    <citation type="submission" date="2022-10" db="EMBL/GenBank/DDBJ databases">
        <authorList>
            <person name="Chen Y."/>
            <person name="Dougan E. K."/>
            <person name="Chan C."/>
            <person name="Rhodes N."/>
            <person name="Thang M."/>
        </authorList>
    </citation>
    <scope>NUCLEOTIDE SEQUENCE</scope>
</reference>
<gene>
    <name evidence="7" type="ORF">C1SCF055_LOCUS27676</name>
</gene>
<keyword evidence="3 4" id="KW-0862">Zinc</keyword>
<protein>
    <submittedName>
        <fullName evidence="9">Retrovirus-related Pol polyprotein from transposon opus</fullName>
    </submittedName>
</protein>
<feature type="domain" description="C3H1-type" evidence="6">
    <location>
        <begin position="659"/>
        <end position="687"/>
    </location>
</feature>
<sequence>MLYSCFTSVLAQVALQGSSERSSAYRETLCEQKAAAPVGVGVFAIGGCSGKRSCLDRSRFAGAFRPAERGVSLGPRAVLVVHGTAINAGRVPTPGELSFPQWQAWRRDEGRRPTVARDGRGIRTRDEVALWREVMAALYGEGRADELASEDEGEQALAIRGLSPSEPYSPESAPGSVEEGRGASPRPSSAGAGGGASVVSLRGKLDALYDPTAEDFGAYLMRMGRVINALNSLDAQIPAGMLEKVTRKAELVIELYAEFGELSRGKGVKFLRDKFVATVQDEKLDATERELSVQAIGEIIERLGGRLSSSPDKLFSTPSDDQKGAGAGQKGTGSAPSAKVRVPERPKGNGDSPMQARLAALEMELEALRQERAGSDAASMASGQEQTLAAALEEQTKVLKEALAGRGKDTSITSVKTDLHWPTLGDERADSRDVSQFYEEFEDVCGLANSCRGMGHREMLLALRARCRGSRLKTYQNMYKAAWKAGEVLSDPGSVYEKIKAKHLMFSESREEREIRIDAEHAALMKGRLTGHQFEPVFEASVAELEAVGLGKTPRELFLSYLRKMPPSLQKEIRADKRIWGEEDRMRGAQTWEEAHRVVLEIEQREATNRATANAVYAAAPSASAQNSDPRPNANPQGPGPKPKAKAKPTQVGVTAGDPRKERLCWDFRDHGSCRKGRECPFSHDKELRKKALEQKGKGLANPFAAFTVVTCGPNDPAPKPAVAAAVLAAATRPEQNPKSKADVFTSLDQLPKDWWKVVENERGGYQYKTVTKVLDKMVETLLDGGAGSNHVTEELVVSILNRAAALGLKPGDKGFPIVQFEQWVYPEFVHGIASGSPVPLKGSVVLKVRLQEGPDTDRCVDGHELYVRCKIAAKGTSDWHGLILGGRALDCEARRGLGFRPGPQAHILDTLGVQIPRCEDASSERKDRAYVFRSVVSGVEAGAEDFCEPCTGRKAAVVFTGEEAVQLLPGEGALVPVQVQGEWISEASECEAVLPIEGKIEVVPGLWNTGGREGMVLVTPRHDEAVLEKGDPVAELRSGLAASTLCGCGAVDTVFQSAGPPSKARCKDCGGPRMEVENRKCYACGVERTKEVHRLQGCRCGRRPRERASQGSKARGYGLLATMVGLVSLATGAPNNFAYVARDGREEKSDHWATFPA</sequence>
<keyword evidence="2 4" id="KW-0863">Zinc-finger</keyword>
<dbReference type="GO" id="GO:0008270">
    <property type="term" value="F:zinc ion binding"/>
    <property type="evidence" value="ECO:0007669"/>
    <property type="project" value="UniProtKB-KW"/>
</dbReference>
<dbReference type="SUPFAM" id="SSF90229">
    <property type="entry name" value="CCCH zinc finger"/>
    <property type="match status" value="1"/>
</dbReference>
<evidence type="ECO:0000313" key="10">
    <source>
        <dbReference type="Proteomes" id="UP001152797"/>
    </source>
</evidence>
<feature type="compositionally biased region" description="Polar residues" evidence="5">
    <location>
        <begin position="310"/>
        <end position="319"/>
    </location>
</feature>
<dbReference type="InterPro" id="IPR000571">
    <property type="entry name" value="Znf_CCCH"/>
</dbReference>
<dbReference type="EMBL" id="CAMXCT030002975">
    <property type="protein sequence ID" value="CAL4788961.1"/>
    <property type="molecule type" value="Genomic_DNA"/>
</dbReference>